<dbReference type="InterPro" id="IPR041480">
    <property type="entry name" value="CIDR1_gamma"/>
</dbReference>
<gene>
    <name evidence="9" type="ORF">PFHG_02272</name>
</gene>
<feature type="domain" description="Duffy-antigen binding" evidence="4">
    <location>
        <begin position="1762"/>
        <end position="1942"/>
    </location>
</feature>
<dbReference type="FunFam" id="1.10.1900.40:FF:000001">
    <property type="entry name" value="Erythrocyte membrane protein 1"/>
    <property type="match status" value="1"/>
</dbReference>
<feature type="compositionally biased region" description="Acidic residues" evidence="2">
    <location>
        <begin position="859"/>
        <end position="904"/>
    </location>
</feature>
<dbReference type="FunFam" id="1.20.58.830:FF:000009">
    <property type="entry name" value="Erythrocyte membrane protein 1, PfEMP1"/>
    <property type="match status" value="1"/>
</dbReference>
<feature type="region of interest" description="Disordered" evidence="2">
    <location>
        <begin position="813"/>
        <end position="913"/>
    </location>
</feature>
<evidence type="ECO:0000259" key="8">
    <source>
        <dbReference type="Pfam" id="PF22672"/>
    </source>
</evidence>
<feature type="region of interest" description="Disordered" evidence="2">
    <location>
        <begin position="2591"/>
        <end position="2621"/>
    </location>
</feature>
<evidence type="ECO:0000313" key="9">
    <source>
        <dbReference type="EMBL" id="KOB60484.1"/>
    </source>
</evidence>
<dbReference type="Pfam" id="PF15447">
    <property type="entry name" value="NTS"/>
    <property type="match status" value="1"/>
</dbReference>
<dbReference type="KEGG" id="pfh:PFHG_02272"/>
<dbReference type="InterPro" id="IPR054595">
    <property type="entry name" value="DBL_C"/>
</dbReference>
<evidence type="ECO:0000259" key="4">
    <source>
        <dbReference type="Pfam" id="PF05424"/>
    </source>
</evidence>
<dbReference type="SUPFAM" id="SSF140924">
    <property type="entry name" value="Duffy binding domain-like"/>
    <property type="match status" value="6"/>
</dbReference>
<dbReference type="Gene3D" id="1.20.58.1930">
    <property type="match status" value="1"/>
</dbReference>
<feature type="region of interest" description="Disordered" evidence="2">
    <location>
        <begin position="47"/>
        <end position="69"/>
    </location>
</feature>
<feature type="compositionally biased region" description="Low complexity" evidence="2">
    <location>
        <begin position="983"/>
        <end position="1011"/>
    </location>
</feature>
<feature type="domain" description="Duffy-binding-like" evidence="3">
    <location>
        <begin position="659"/>
        <end position="824"/>
    </location>
</feature>
<keyword evidence="1" id="KW-0175">Coiled coil</keyword>
<dbReference type="Gene3D" id="1.20.1310.20">
    <property type="entry name" value="Duffy-antigen binding domain"/>
    <property type="match status" value="4"/>
</dbReference>
<dbReference type="FunFam" id="1.20.58.830:FF:000004">
    <property type="entry name" value="Erythrocyte membrane protein 1, PfEMP1"/>
    <property type="match status" value="1"/>
</dbReference>
<evidence type="ECO:0000259" key="3">
    <source>
        <dbReference type="Pfam" id="PF03011"/>
    </source>
</evidence>
<dbReference type="InterPro" id="IPR008602">
    <property type="entry name" value="Duffy-antigen-binding"/>
</dbReference>
<dbReference type="OrthoDB" id="10521891at2759"/>
<name>A0A0L7KC41_PLAFX</name>
<evidence type="ECO:0000259" key="5">
    <source>
        <dbReference type="Pfam" id="PF15445"/>
    </source>
</evidence>
<proteinExistence type="predicted"/>
<dbReference type="OMA" id="YETACEC"/>
<feature type="region of interest" description="Disordered" evidence="2">
    <location>
        <begin position="750"/>
        <end position="773"/>
    </location>
</feature>
<feature type="compositionally biased region" description="Pro residues" evidence="2">
    <location>
        <begin position="2440"/>
        <end position="2452"/>
    </location>
</feature>
<feature type="compositionally biased region" description="Basic and acidic residues" evidence="2">
    <location>
        <begin position="1363"/>
        <end position="1372"/>
    </location>
</feature>
<evidence type="ECO:0000259" key="7">
    <source>
        <dbReference type="Pfam" id="PF18562"/>
    </source>
</evidence>
<feature type="coiled-coil region" evidence="1">
    <location>
        <begin position="1102"/>
        <end position="1129"/>
    </location>
</feature>
<feature type="compositionally biased region" description="Basic and acidic residues" evidence="2">
    <location>
        <begin position="1045"/>
        <end position="1056"/>
    </location>
</feature>
<dbReference type="InterPro" id="IPR042202">
    <property type="entry name" value="Duffy-ag-bd_sf"/>
</dbReference>
<feature type="region of interest" description="Disordered" evidence="2">
    <location>
        <begin position="1354"/>
        <end position="1373"/>
    </location>
</feature>
<feature type="compositionally biased region" description="Basic and acidic residues" evidence="2">
    <location>
        <begin position="2425"/>
        <end position="2439"/>
    </location>
</feature>
<feature type="region of interest" description="Disordered" evidence="2">
    <location>
        <begin position="400"/>
        <end position="426"/>
    </location>
</feature>
<feature type="region of interest" description="Disordered" evidence="2">
    <location>
        <begin position="1045"/>
        <end position="1070"/>
    </location>
</feature>
<feature type="domain" description="Duffy-binding-like" evidence="3">
    <location>
        <begin position="1501"/>
        <end position="1649"/>
    </location>
</feature>
<feature type="region of interest" description="Disordered" evidence="2">
    <location>
        <begin position="982"/>
        <end position="1022"/>
    </location>
</feature>
<dbReference type="InterPro" id="IPR029211">
    <property type="entry name" value="PfEMP1_ATS"/>
</dbReference>
<dbReference type="FunFam" id="1.20.1310.20:FF:000001">
    <property type="entry name" value="Erythrocyte membrane protein 1, PfEMP1"/>
    <property type="match status" value="1"/>
</dbReference>
<evidence type="ECO:0000256" key="2">
    <source>
        <dbReference type="SAM" id="MobiDB-lite"/>
    </source>
</evidence>
<feature type="coiled-coil region" evidence="1">
    <location>
        <begin position="1694"/>
        <end position="1721"/>
    </location>
</feature>
<dbReference type="GO" id="GO:0016020">
    <property type="term" value="C:membrane"/>
    <property type="evidence" value="ECO:0007669"/>
    <property type="project" value="InterPro"/>
</dbReference>
<dbReference type="InterPro" id="IPR004258">
    <property type="entry name" value="DBL"/>
</dbReference>
<dbReference type="Pfam" id="PF05424">
    <property type="entry name" value="Duffy_binding"/>
    <property type="match status" value="4"/>
</dbReference>
<reference evidence="10" key="2">
    <citation type="submission" date="2006-03" db="EMBL/GenBank/DDBJ databases">
        <title>The genome sequence of the Plasmodium falciparum HB3.</title>
        <authorList>
            <consortium name="The Broad Institute Genome Sequencing Platform"/>
            <person name="Birren B."/>
            <person name="Lander E."/>
            <person name="Galagan J."/>
            <person name="Nusbaum C."/>
            <person name="Devon K."/>
            <person name="Henn M."/>
            <person name="Jaffe D."/>
            <person name="Butler J."/>
            <person name="Alvarez P."/>
            <person name="Gnerre S."/>
            <person name="Grabherr M."/>
            <person name="Kleber M."/>
            <person name="Mauceli E."/>
            <person name="Brockman W."/>
            <person name="MacCallum I.A."/>
            <person name="Rounsley S."/>
            <person name="Young S."/>
            <person name="LaButti K."/>
            <person name="Pushparaj V."/>
            <person name="DeCaprio D."/>
            <person name="Crawford M."/>
            <person name="Koehrsen M."/>
            <person name="Engels R."/>
            <person name="Montgomery P."/>
            <person name="Pearson M."/>
            <person name="Howarth C."/>
            <person name="Larson L."/>
            <person name="Luoma S."/>
            <person name="White J."/>
            <person name="Kodira C."/>
            <person name="Zeng Q."/>
            <person name="Oleary S."/>
            <person name="Yandava C."/>
            <person name="Alvarado L."/>
            <person name="Wirth D."/>
            <person name="Volkman S."/>
            <person name="Hartl D."/>
        </authorList>
    </citation>
    <scope>NUCLEOTIDE SEQUENCE [LARGE SCALE GENOMIC DNA]</scope>
</reference>
<evidence type="ECO:0000259" key="6">
    <source>
        <dbReference type="Pfam" id="PF15447"/>
    </source>
</evidence>
<feature type="domain" description="Duffy-antigen binding" evidence="4">
    <location>
        <begin position="119"/>
        <end position="309"/>
    </location>
</feature>
<feature type="compositionally biased region" description="Basic and acidic residues" evidence="2">
    <location>
        <begin position="813"/>
        <end position="827"/>
    </location>
</feature>
<feature type="coiled-coil region" evidence="1">
    <location>
        <begin position="2788"/>
        <end position="2818"/>
    </location>
</feature>
<accession>A0A0L7KC41</accession>
<feature type="domain" description="Cysteine-rich interdomain region 1 gamma" evidence="7">
    <location>
        <begin position="1445"/>
        <end position="1485"/>
    </location>
</feature>
<dbReference type="Pfam" id="PF22672">
    <property type="entry name" value="DBL_C"/>
    <property type="match status" value="3"/>
</dbReference>
<sequence length="2949" mass="339200">MVRSSSRASRPKYYQATSAKELLDQIGQSVHAEVQRDAKKYVSELKGNLSRATYPKDESPKGTTSPDPCHLDYRYHTNVTKGHGKEYPCEDRPEVRFSDTEGAQCDKSKIKDNKGKSEGACAPYRRSSLCDHHLSYMNAGKTNTTDNLLLEVCMSAQYEGQSIRGQHDKHKLDNNNSSSQLCTVLARSFADIGDIIRGRDLYRRDKGEETKLEKNLKEIFKNIYNELTTKNGTKERYNDTDNYFQLREDWWEENRETVWKAITCHVVSGNNYFRHTCSDENHPTATQGNCRCIGATVPTYFDYVPQYLRWFEEWAEDFCRKKKKYVDIVKTYCREKDKDGNQRYCSRNGYDCTKTKPAIGKYRMGNQCTKCLFACNPYVEWIDNQRKQFLKQKQRYENVIKRKSSSDSGGGRKKRAARSSGNSSNYDGYESKFYKELQNNGYQTVDAFLGLLSKEKACTAVNDDKGGRISFENVNSRGGDGGAASGDRGKGASGDGDGTSGTNDINNGTFYRSDYCQPCPYCGMKRKSDGKWEPKREDEKCTRGKLYEPKKDAEATNITILKSGEGKEEIEKKLNAFCKTQIGNGSGNASSGVGGSNSEMKELIEKWQCYKHDYVKEVGEKDEDDDDDGNYVEKGGGLCILEKTKGEENVNKQKTFHDFFYYWVAHMLKDSIHWRTKRLKSCISNGTTMKCKNGCNTKCKCYESWVQQKKNEWDPIKQQFRKQNMGENTLYGNFGHNYVLDGVLKEEFYKEKSEDDSTQDKQNSLDSEEAEELKQLSKIIEREENQDAAVAAGSVPGTEQKNIMDKLIEHEGEEAETCKKIQKDCENQKQQPKPSPARSEDHHDPQSPSGTPDNRDSSSEDSEDDSDNEDEGEVEEDHVPDDVEVEAEEAEEELLPEEEGEEGTTQDGVKPPCDIVNTLFSDTKNFSDACTLKYGSKSHVGWKCISDTTTGKSGGDKDGAICIPPRRRKLYVGKLEEWAKKQSSQAGEAAEGTEASASSSPSDSNSVQTTSAGTPSPSPSDGLLAAFVESAAVETFFAWHEYKMDKKKEDEEKKEQVGYTSSKPEELDKKLKKGEIPEEFKRQMFYTLGDYRDLCVGNTNIVEAAVSSTEDEKEKMKQLQQKIKDILEKANGDKPSKPSVTTPQTWWKKYGPDIWEGMVCALSYDANGEKIEMDNDVRDNLIGDSKKKNNKYDYDKVTINSVGPNGDSTSLLNFAKRPPFFRWLEEWGEEFCRKRTDKLKKLDKECRGVNNSGNPKYCSGDGYDCTRDDIERNDNFVELDCSRCAEQCTYYNKWIGKKFEEFQKQRSIYQTEHEKLQRNSSKNVGDDNKKFCEELQNRSTVHLFLKELKHCKPGEDDNDDKDEDKKKNKTDFNKPLQTFSPSTYCKACPVYGVTCNGVRRSRIRGTSGCKPNNEPTNQKSAEGVATPITILINDGSINNATNGATGTTDETLKDCSEKYSFFKGLSKQVWTCQKKKGIDQCKCENFENDTYFDKDIVFNEFFQRWLRYFVHDYNILKDKIKPCIKTKDEKSNKCINGCKGKLECVEKWLNKKSTEWGEIKQHYKKNPKFVNDSIPYLVKSYFGQIYFDKDSTKAQDVVEGEEEQKKLWGCTDRDGCDSEEERRKHGDFITNLISKLKNKIDECKKKHDETPPNTCDDFPPQTYIEPLDDDTPDDHDHMHHIQQPNFCPPPEPPLTCVEEIAKKLREDAERAVEKMKDNKLKGNGKDFKSECNKETCKDNRKERFKIEHEWKCLKIKKIGKDLCIPPRRKEMCLDALNTLGRLTINDSNDLLKKVQEAAEHEGNDIIRQLLEQNSCEEHEICDAMKYSFADLGDIIRGRDLLSNDQNQVRIQIKLQNSFENIYNELGNYRSKYDEDRPKYLKLRSDWWDANRRHIWNAMTCNAPKDAKLLKKNEIGSTTTSSKLNCGHNTEPPDYDYIPQPFRWMQEWSENFCKLLNEQMKQFETECKDCKNNGITCEDDENGTKCENCKKQCENYNTLIHKSILEFDKYKETYNELYKNNTKAKISSEEYVKNFLEKLKDQCKDKNSADKYLDEASHCKKYKFTNHSGSNNNNDNYAFKNPPKEYETACECELPDPLDKCPNTEENKGACEKLSIENACKNKDFNNDDDSWTSVDVKDSKGKNNGVLVPPRRRHLCLRNITSNTKSINNKKIFKNKLLKSAYSEGYYLWDKYKHDSTTLLDVMRYSFYDYGDIVKGTDMLDTTSSRQINKRLTELLNASKNGPANVGSWWRKNKTHVWHAMICGYQERNGYNSINPSWCSVPTHDEKTPQFLRWFREWTESFCIERKKLYDIMVNNCKEAECDETTGRISLPQCANACAQYRSYVWTKKNEYFTLKGIYDNEFKSKNKNQEAPDYFKLKFFSRNYDCLHDNFKENVKWEKPYDTIDDNNLKNKCNCTENIIEIKKENNDIHPKQDKEPKPPVPDTRPPPPPPKSDELPAPADQPFDPTILQTTIPLGIALALGSIAFLFLKKKTKSTIDLLRVINIPKGDHDIPTKLSPNRYIPYTSGKYRGKRYIYLEGDSGTDSGYTDHYSDITSSSESEYEELDINDIYVPGSPKYKTLIEVVLEPSGNNTTASGKNTTASDTQNDIQNDGIPSSKITDNEWNQLKKDFISNMLQNEPNTEPNILHDNVDNNTHPTPSHNKLDQKPFIMSIHDRNLYIGEEYIYDMSTNSGQNNVYSGIDPTSDNRGSYSDKNVPINDNHHPYSGIDLINDALNGDYDIYDEVLKRKENELFGTNHVKHTSTHSVAKNTNSDPILNQINLFHKWLDRHRNMCEKLKNKEDILNKLKEEWNKENNNNSAKTYNSDNKPSHNHVLNTDVSIQIDMDNPKTKNEITNMDTNPDKSTIDTILDDLEKYNEPYYYDFYKDDIYYDVNDDDKTSMDDIYVDHNNVTSNNMDVPTKMHIEMNIVNNKNEIFEEEYPISDIWNI</sequence>
<dbReference type="GO" id="GO:0046789">
    <property type="term" value="F:host cell surface receptor binding"/>
    <property type="evidence" value="ECO:0007669"/>
    <property type="project" value="InterPro"/>
</dbReference>
<dbReference type="InterPro" id="IPR029210">
    <property type="entry name" value="PfEMP1_NTS"/>
</dbReference>
<feature type="domain" description="Duffy-antigen binding" evidence="4">
    <location>
        <begin position="2145"/>
        <end position="2292"/>
    </location>
</feature>
<feature type="domain" description="Duffy-binding-like" evidence="8">
    <location>
        <begin position="1946"/>
        <end position="2086"/>
    </location>
</feature>
<dbReference type="Pfam" id="PF15445">
    <property type="entry name" value="ATS"/>
    <property type="match status" value="1"/>
</dbReference>
<dbReference type="FunFam" id="1.10.1900.40:FF:000002">
    <property type="entry name" value="Erythrocyte membrane protein 1, PfEMP1"/>
    <property type="match status" value="1"/>
</dbReference>
<feature type="domain" description="Duffy-binding-like" evidence="8">
    <location>
        <begin position="313"/>
        <end position="474"/>
    </location>
</feature>
<feature type="compositionally biased region" description="Basic and acidic residues" evidence="2">
    <location>
        <begin position="750"/>
        <end position="759"/>
    </location>
</feature>
<dbReference type="Gene3D" id="1.20.58.830">
    <property type="match status" value="5"/>
</dbReference>
<feature type="domain" description="Plasmodium falciparum erythrocyte membrane protein 1 acidic terminal segment" evidence="5">
    <location>
        <begin position="2473"/>
        <end position="2949"/>
    </location>
</feature>
<feature type="region of interest" description="Disordered" evidence="2">
    <location>
        <begin position="469"/>
        <end position="505"/>
    </location>
</feature>
<protein>
    <submittedName>
        <fullName evidence="9">PfEMP1</fullName>
    </submittedName>
</protein>
<dbReference type="Gene3D" id="1.10.1900.40">
    <property type="entry name" value="Acidic terminal segments, variant surface antigen of PfEMP1"/>
    <property type="match status" value="2"/>
</dbReference>
<feature type="domain" description="Plasmodium falciparum erythrocyte membrane protein-1 N-terminal segment" evidence="6">
    <location>
        <begin position="18"/>
        <end position="53"/>
    </location>
</feature>
<evidence type="ECO:0000256" key="1">
    <source>
        <dbReference type="SAM" id="Coils"/>
    </source>
</evidence>
<dbReference type="Proteomes" id="UP000054289">
    <property type="component" value="Unassembled WGS sequence"/>
</dbReference>
<dbReference type="EMBL" id="CH671964">
    <property type="protein sequence ID" value="KOB60484.1"/>
    <property type="molecule type" value="Genomic_DNA"/>
</dbReference>
<feature type="domain" description="Duffy-antigen binding" evidence="4">
    <location>
        <begin position="961"/>
        <end position="1177"/>
    </location>
</feature>
<feature type="domain" description="Duffy-binding-like" evidence="8">
    <location>
        <begin position="1226"/>
        <end position="1382"/>
    </location>
</feature>
<reference evidence="9 10" key="1">
    <citation type="submission" date="2006-03" db="EMBL/GenBank/DDBJ databases">
        <title>Annotation of Plasmodium falciparum HB3.</title>
        <authorList>
            <consortium name="The Broad Institute Genome Sequencing Platform"/>
            <person name="Volkman S.K."/>
            <person name="Neafsey D.E."/>
            <person name="Dash A.P."/>
            <person name="Chitnis C.E."/>
            <person name="Hartl D.L."/>
            <person name="Young S.K."/>
            <person name="Zeng Q."/>
            <person name="Koehrsen M."/>
            <person name="Alvarado L."/>
            <person name="Berlin A."/>
            <person name="Borenstein D."/>
            <person name="Chapman S.B."/>
            <person name="Chen Z."/>
            <person name="Engels R."/>
            <person name="Freedman E."/>
            <person name="Gellesch M."/>
            <person name="Goldberg J."/>
            <person name="Griggs A."/>
            <person name="Gujja S."/>
            <person name="Heilman E.R."/>
            <person name="Heiman D.I."/>
            <person name="Howarth C."/>
            <person name="Jen D."/>
            <person name="Larson L."/>
            <person name="Mehta T."/>
            <person name="Neiman D."/>
            <person name="Park D."/>
            <person name="Pearson M."/>
            <person name="Roberts A."/>
            <person name="Saif S."/>
            <person name="Shea T."/>
            <person name="Shenoy N."/>
            <person name="Sisk P."/>
            <person name="Stolte C."/>
            <person name="Sykes S."/>
            <person name="Walk T."/>
            <person name="White J."/>
            <person name="Yandava C."/>
            <person name="Haas B."/>
            <person name="Henn M.R."/>
            <person name="Nusbaum C."/>
            <person name="Birren B."/>
        </authorList>
    </citation>
    <scope>NUCLEOTIDE SEQUENCE [LARGE SCALE GENOMIC DNA]</scope>
    <source>
        <strain evidence="9">HB3</strain>
    </source>
</reference>
<dbReference type="FunFam" id="1.20.58.830:FF:000002">
    <property type="entry name" value="Erythrocyte membrane protein 1, PfEMP1"/>
    <property type="match status" value="1"/>
</dbReference>
<evidence type="ECO:0000313" key="10">
    <source>
        <dbReference type="Proteomes" id="UP000054289"/>
    </source>
</evidence>
<dbReference type="InterPro" id="IPR044932">
    <property type="entry name" value="PfEMP1_ATS_sf"/>
</dbReference>
<dbReference type="Pfam" id="PF18562">
    <property type="entry name" value="CIDR1_gamma"/>
    <property type="match status" value="1"/>
</dbReference>
<dbReference type="Pfam" id="PF03011">
    <property type="entry name" value="PFEMP"/>
    <property type="match status" value="2"/>
</dbReference>
<organism evidence="9 10">
    <name type="scientific">Plasmodium falciparum (isolate HB3)</name>
    <dbReference type="NCBI Taxonomy" id="137071"/>
    <lineage>
        <taxon>Eukaryota</taxon>
        <taxon>Sar</taxon>
        <taxon>Alveolata</taxon>
        <taxon>Apicomplexa</taxon>
        <taxon>Aconoidasida</taxon>
        <taxon>Haemosporida</taxon>
        <taxon>Plasmodiidae</taxon>
        <taxon>Plasmodium</taxon>
        <taxon>Plasmodium (Laverania)</taxon>
    </lineage>
</organism>
<feature type="region of interest" description="Disordered" evidence="2">
    <location>
        <begin position="2425"/>
        <end position="2466"/>
    </location>
</feature>